<reference evidence="3 4" key="1">
    <citation type="submission" date="2018-10" db="EMBL/GenBank/DDBJ databases">
        <authorList>
            <person name="Grouzdev D.S."/>
            <person name="Krutkina M.S."/>
            <person name="Tourova T.P."/>
            <person name="Nazina T.N."/>
        </authorList>
    </citation>
    <scope>NUCLEOTIDE SEQUENCE [LARGE SCALE GENOMIC DNA]</scope>
    <source>
        <strain evidence="3 4">435</strain>
    </source>
</reference>
<dbReference type="GO" id="GO:0016625">
    <property type="term" value="F:oxidoreductase activity, acting on the aldehyde or oxo group of donors, iron-sulfur protein as acceptor"/>
    <property type="evidence" value="ECO:0007669"/>
    <property type="project" value="UniProtKB-ARBA"/>
</dbReference>
<name>A0A494WYW2_9FIRM</name>
<proteinExistence type="predicted"/>
<keyword evidence="4" id="KW-1185">Reference proteome</keyword>
<dbReference type="CDD" id="cd03375">
    <property type="entry name" value="TPP_OGFOR"/>
    <property type="match status" value="1"/>
</dbReference>
<organism evidence="3 4">
    <name type="scientific">Desulfofundulus salinus</name>
    <dbReference type="NCBI Taxonomy" id="2419843"/>
    <lineage>
        <taxon>Bacteria</taxon>
        <taxon>Bacillati</taxon>
        <taxon>Bacillota</taxon>
        <taxon>Clostridia</taxon>
        <taxon>Eubacteriales</taxon>
        <taxon>Peptococcaceae</taxon>
        <taxon>Desulfofundulus</taxon>
    </lineage>
</organism>
<dbReference type="GO" id="GO:0030976">
    <property type="term" value="F:thiamine pyrophosphate binding"/>
    <property type="evidence" value="ECO:0007669"/>
    <property type="project" value="InterPro"/>
</dbReference>
<dbReference type="Gene3D" id="3.40.50.970">
    <property type="match status" value="1"/>
</dbReference>
<dbReference type="PANTHER" id="PTHR48084:SF1">
    <property type="entry name" value="2-OXOGLUTARATE SYNTHASE SUBUNIT KORB"/>
    <property type="match status" value="1"/>
</dbReference>
<dbReference type="InterPro" id="IPR051457">
    <property type="entry name" value="2-oxoacid:Fd_oxidoreductase"/>
</dbReference>
<accession>A0A494WYW2</accession>
<sequence length="255" mass="28016">MWCPGCGNGTVLGALLRAFEELKFKKEETVVVTGIGCWGKADDYVVTNALHTTHGRALAFATGIKAFNSKLNVVVLMGDGDSVTIGGNHFIHAARRNIDLTAIVVNNMNYGMTGGQVSGTTPSDKLTSTTVYGNPEREIDICTLAEVAGANYVARGTPYHGWELQKVITEALTKKGFSVVEVISPCPTHFGRNNKLKPALAMFRWLKEKAIPVEKYNPVTYPREEGYFPIGRLVDRDAPDFNSRYEEIRARAMRS</sequence>
<dbReference type="Pfam" id="PF02775">
    <property type="entry name" value="TPP_enzyme_C"/>
    <property type="match status" value="1"/>
</dbReference>
<evidence type="ECO:0000313" key="4">
    <source>
        <dbReference type="Proteomes" id="UP000271256"/>
    </source>
</evidence>
<evidence type="ECO:0000256" key="1">
    <source>
        <dbReference type="ARBA" id="ARBA00023002"/>
    </source>
</evidence>
<dbReference type="InterPro" id="IPR029061">
    <property type="entry name" value="THDP-binding"/>
</dbReference>
<evidence type="ECO:0000313" key="3">
    <source>
        <dbReference type="EMBL" id="RKO68203.1"/>
    </source>
</evidence>
<dbReference type="GO" id="GO:0045333">
    <property type="term" value="P:cellular respiration"/>
    <property type="evidence" value="ECO:0007669"/>
    <property type="project" value="UniProtKB-ARBA"/>
</dbReference>
<comment type="caution">
    <text evidence="3">The sequence shown here is derived from an EMBL/GenBank/DDBJ whole genome shotgun (WGS) entry which is preliminary data.</text>
</comment>
<dbReference type="PANTHER" id="PTHR48084">
    <property type="entry name" value="2-OXOGLUTARATE OXIDOREDUCTASE SUBUNIT KORB-RELATED"/>
    <property type="match status" value="1"/>
</dbReference>
<evidence type="ECO:0000259" key="2">
    <source>
        <dbReference type="Pfam" id="PF02775"/>
    </source>
</evidence>
<feature type="domain" description="Thiamine pyrophosphate enzyme TPP-binding" evidence="2">
    <location>
        <begin position="43"/>
        <end position="182"/>
    </location>
</feature>
<dbReference type="AlphaFoldDB" id="A0A494WYW2"/>
<dbReference type="OrthoDB" id="9775140at2"/>
<keyword evidence="1" id="KW-0560">Oxidoreductase</keyword>
<dbReference type="EMBL" id="RBWE01000001">
    <property type="protein sequence ID" value="RKO68203.1"/>
    <property type="molecule type" value="Genomic_DNA"/>
</dbReference>
<gene>
    <name evidence="3" type="ORF">D7024_12770</name>
</gene>
<dbReference type="SUPFAM" id="SSF52518">
    <property type="entry name" value="Thiamin diphosphate-binding fold (THDP-binding)"/>
    <property type="match status" value="1"/>
</dbReference>
<dbReference type="Proteomes" id="UP000271256">
    <property type="component" value="Unassembled WGS sequence"/>
</dbReference>
<dbReference type="InterPro" id="IPR011766">
    <property type="entry name" value="TPP_enzyme_TPP-bd"/>
</dbReference>
<protein>
    <submittedName>
        <fullName evidence="3">2-oxoacid:ferredoxin oxidoreductase subunit beta</fullName>
    </submittedName>
</protein>